<dbReference type="InterPro" id="IPR003961">
    <property type="entry name" value="FN3_dom"/>
</dbReference>
<name>A0ABN9VZD1_9DINO</name>
<keyword evidence="3" id="KW-0547">Nucleotide-binding</keyword>
<dbReference type="InterPro" id="IPR036116">
    <property type="entry name" value="FN3_sf"/>
</dbReference>
<feature type="domain" description="Alpha-type protein kinase" evidence="7">
    <location>
        <begin position="1"/>
        <end position="102"/>
    </location>
</feature>
<evidence type="ECO:0000259" key="7">
    <source>
        <dbReference type="PROSITE" id="PS51158"/>
    </source>
</evidence>
<evidence type="ECO:0000256" key="2">
    <source>
        <dbReference type="ARBA" id="ARBA00022679"/>
    </source>
</evidence>
<keyword evidence="4" id="KW-0418">Kinase</keyword>
<dbReference type="PANTHER" id="PTHR45992:SF2">
    <property type="entry name" value="EUKARYOTIC ELONGATION FACTOR 2 KINASE"/>
    <property type="match status" value="1"/>
</dbReference>
<evidence type="ECO:0000256" key="1">
    <source>
        <dbReference type="ARBA" id="ARBA00022527"/>
    </source>
</evidence>
<proteinExistence type="predicted"/>
<dbReference type="InterPro" id="IPR004166">
    <property type="entry name" value="a-kinase_dom"/>
</dbReference>
<protein>
    <recommendedName>
        <fullName evidence="10">Alpha-type protein kinase domain-containing protein</fullName>
    </recommendedName>
</protein>
<evidence type="ECO:0008006" key="10">
    <source>
        <dbReference type="Google" id="ProtNLM"/>
    </source>
</evidence>
<dbReference type="PANTHER" id="PTHR45992">
    <property type="entry name" value="EUKARYOTIC ELONGATION FACTOR 2 KINASE-RELATED"/>
    <property type="match status" value="1"/>
</dbReference>
<evidence type="ECO:0000313" key="8">
    <source>
        <dbReference type="EMBL" id="CAK0879044.1"/>
    </source>
</evidence>
<evidence type="ECO:0000259" key="6">
    <source>
        <dbReference type="PROSITE" id="PS50853"/>
    </source>
</evidence>
<evidence type="ECO:0000313" key="9">
    <source>
        <dbReference type="Proteomes" id="UP001189429"/>
    </source>
</evidence>
<dbReference type="InterPro" id="IPR011009">
    <property type="entry name" value="Kinase-like_dom_sf"/>
</dbReference>
<dbReference type="Proteomes" id="UP001189429">
    <property type="component" value="Unassembled WGS sequence"/>
</dbReference>
<dbReference type="Pfam" id="PF02816">
    <property type="entry name" value="Alpha_kinase"/>
    <property type="match status" value="1"/>
</dbReference>
<keyword evidence="1" id="KW-0723">Serine/threonine-protein kinase</keyword>
<dbReference type="InterPro" id="IPR051852">
    <property type="entry name" value="Alpha-type_PK"/>
</dbReference>
<dbReference type="SUPFAM" id="SSF49265">
    <property type="entry name" value="Fibronectin type III"/>
    <property type="match status" value="1"/>
</dbReference>
<sequence length="377" mass="41261">MVADWALEPYIPGSYEKYTTNGAFLRPDSELAQAFSHFTWPFSHGRMMVTDIQGVQATLTDPQIHSDARCFGRGNVGTDGMDRFLMAHKCGETCKHLNVKANPVQLVGGHAPLQTSPVTCTCTGWWTCTCTGWWTCTVTEASSLLLLLFRKLLSRKWLESQCTFLWAAKVFGGHELPAGQRCTHEQTSKSPAAAPEAVVAEVVTDSSARICWREAALQSQDACTGCRVQVWGPQETLHFQQTCRGGKADVEGLCANTAYKVNVAWMVGGQPGKATTLTFSTLAAKATYTPREDPVQHLCDGKCGTFVELRPGDKYLRQRSAGIYCTGCQEKVESTICQKSCARHSDGCRNCVLYSVFQLECRGDEVPVLCGACSARV</sequence>
<evidence type="ECO:0000256" key="5">
    <source>
        <dbReference type="ARBA" id="ARBA00022840"/>
    </source>
</evidence>
<accession>A0ABN9VZD1</accession>
<dbReference type="Gene3D" id="2.60.40.10">
    <property type="entry name" value="Immunoglobulins"/>
    <property type="match status" value="1"/>
</dbReference>
<dbReference type="PROSITE" id="PS50853">
    <property type="entry name" value="FN3"/>
    <property type="match status" value="1"/>
</dbReference>
<evidence type="ECO:0000256" key="4">
    <source>
        <dbReference type="ARBA" id="ARBA00022777"/>
    </source>
</evidence>
<comment type="caution">
    <text evidence="8">The sequence shown here is derived from an EMBL/GenBank/DDBJ whole genome shotgun (WGS) entry which is preliminary data.</text>
</comment>
<gene>
    <name evidence="8" type="ORF">PCOR1329_LOCUS62590</name>
</gene>
<dbReference type="CDD" id="cd04515">
    <property type="entry name" value="Alpha_kinase"/>
    <property type="match status" value="1"/>
</dbReference>
<keyword evidence="2" id="KW-0808">Transferase</keyword>
<dbReference type="InterPro" id="IPR013783">
    <property type="entry name" value="Ig-like_fold"/>
</dbReference>
<dbReference type="SUPFAM" id="SSF56112">
    <property type="entry name" value="Protein kinase-like (PK-like)"/>
    <property type="match status" value="1"/>
</dbReference>
<dbReference type="EMBL" id="CAUYUJ010017913">
    <property type="protein sequence ID" value="CAK0879044.1"/>
    <property type="molecule type" value="Genomic_DNA"/>
</dbReference>
<dbReference type="Gene3D" id="3.20.200.10">
    <property type="entry name" value="MHCK/EF2 kinase"/>
    <property type="match status" value="1"/>
</dbReference>
<reference evidence="8" key="1">
    <citation type="submission" date="2023-10" db="EMBL/GenBank/DDBJ databases">
        <authorList>
            <person name="Chen Y."/>
            <person name="Shah S."/>
            <person name="Dougan E. K."/>
            <person name="Thang M."/>
            <person name="Chan C."/>
        </authorList>
    </citation>
    <scope>NUCLEOTIDE SEQUENCE [LARGE SCALE GENOMIC DNA]</scope>
</reference>
<dbReference type="PROSITE" id="PS51158">
    <property type="entry name" value="ALPHA_KINASE"/>
    <property type="match status" value="1"/>
</dbReference>
<organism evidence="8 9">
    <name type="scientific">Prorocentrum cordatum</name>
    <dbReference type="NCBI Taxonomy" id="2364126"/>
    <lineage>
        <taxon>Eukaryota</taxon>
        <taxon>Sar</taxon>
        <taxon>Alveolata</taxon>
        <taxon>Dinophyceae</taxon>
        <taxon>Prorocentrales</taxon>
        <taxon>Prorocentraceae</taxon>
        <taxon>Prorocentrum</taxon>
    </lineage>
</organism>
<keyword evidence="9" id="KW-1185">Reference proteome</keyword>
<dbReference type="SMART" id="SM00811">
    <property type="entry name" value="Alpha_kinase"/>
    <property type="match status" value="1"/>
</dbReference>
<feature type="domain" description="Fibronectin type-III" evidence="6">
    <location>
        <begin position="194"/>
        <end position="286"/>
    </location>
</feature>
<keyword evidence="5" id="KW-0067">ATP-binding</keyword>
<evidence type="ECO:0000256" key="3">
    <source>
        <dbReference type="ARBA" id="ARBA00022741"/>
    </source>
</evidence>